<feature type="domain" description="HNH nuclease" evidence="2">
    <location>
        <begin position="229"/>
        <end position="289"/>
    </location>
</feature>
<dbReference type="Gene3D" id="1.10.30.50">
    <property type="match status" value="1"/>
</dbReference>
<name>A0A4R4A9K1_MARGR</name>
<keyword evidence="3" id="KW-0255">Endonuclease</keyword>
<dbReference type="SMART" id="SM00507">
    <property type="entry name" value="HNHc"/>
    <property type="match status" value="1"/>
</dbReference>
<reference evidence="3 4" key="1">
    <citation type="submission" date="2019-03" db="EMBL/GenBank/DDBJ databases">
        <title>Genomic Encyclopedia of Type Strains, Phase IV (KMG-IV): sequencing the most valuable type-strain genomes for metagenomic binning, comparative biology and taxonomic classification.</title>
        <authorList>
            <person name="Goeker M."/>
        </authorList>
    </citation>
    <scope>NUCLEOTIDE SEQUENCE [LARGE SCALE GENOMIC DNA]</scope>
    <source>
        <strain evidence="3 4">DSM 203</strain>
    </source>
</reference>
<keyword evidence="3" id="KW-0378">Hydrolase</keyword>
<dbReference type="InterPro" id="IPR003615">
    <property type="entry name" value="HNH_nuc"/>
</dbReference>
<feature type="compositionally biased region" description="Low complexity" evidence="1">
    <location>
        <begin position="197"/>
        <end position="208"/>
    </location>
</feature>
<evidence type="ECO:0000259" key="2">
    <source>
        <dbReference type="SMART" id="SM00507"/>
    </source>
</evidence>
<dbReference type="Pfam" id="PF01844">
    <property type="entry name" value="HNH"/>
    <property type="match status" value="1"/>
</dbReference>
<dbReference type="GO" id="GO:0008270">
    <property type="term" value="F:zinc ion binding"/>
    <property type="evidence" value="ECO:0007669"/>
    <property type="project" value="InterPro"/>
</dbReference>
<proteinExistence type="predicted"/>
<keyword evidence="3" id="KW-0540">Nuclease</keyword>
<dbReference type="GO" id="GO:0004519">
    <property type="term" value="F:endonuclease activity"/>
    <property type="evidence" value="ECO:0007669"/>
    <property type="project" value="UniProtKB-KW"/>
</dbReference>
<dbReference type="Proteomes" id="UP000295247">
    <property type="component" value="Unassembled WGS sequence"/>
</dbReference>
<dbReference type="AlphaFoldDB" id="A0A4R4A9K1"/>
<dbReference type="GO" id="GO:0003676">
    <property type="term" value="F:nucleic acid binding"/>
    <property type="evidence" value="ECO:0007669"/>
    <property type="project" value="InterPro"/>
</dbReference>
<dbReference type="CDD" id="cd00085">
    <property type="entry name" value="HNHc"/>
    <property type="match status" value="1"/>
</dbReference>
<accession>A0A4R4A9K1</accession>
<evidence type="ECO:0000313" key="3">
    <source>
        <dbReference type="EMBL" id="TCW35209.1"/>
    </source>
</evidence>
<evidence type="ECO:0000256" key="1">
    <source>
        <dbReference type="SAM" id="MobiDB-lite"/>
    </source>
</evidence>
<evidence type="ECO:0000313" key="4">
    <source>
        <dbReference type="Proteomes" id="UP000295247"/>
    </source>
</evidence>
<dbReference type="RefSeq" id="WP_200189224.1">
    <property type="nucleotide sequence ID" value="NZ_NRRH01000004.1"/>
</dbReference>
<organism evidence="3 4">
    <name type="scientific">Marichromatium gracile</name>
    <name type="common">Chromatium gracile</name>
    <dbReference type="NCBI Taxonomy" id="1048"/>
    <lineage>
        <taxon>Bacteria</taxon>
        <taxon>Pseudomonadati</taxon>
        <taxon>Pseudomonadota</taxon>
        <taxon>Gammaproteobacteria</taxon>
        <taxon>Chromatiales</taxon>
        <taxon>Chromatiaceae</taxon>
        <taxon>Marichromatium</taxon>
    </lineage>
</organism>
<comment type="caution">
    <text evidence="3">The sequence shown here is derived from an EMBL/GenBank/DDBJ whole genome shotgun (WGS) entry which is preliminary data.</text>
</comment>
<gene>
    <name evidence="3" type="ORF">EDC29_107152</name>
</gene>
<dbReference type="InterPro" id="IPR002711">
    <property type="entry name" value="HNH"/>
</dbReference>
<protein>
    <submittedName>
        <fullName evidence="3">HNH endonuclease</fullName>
    </submittedName>
</protein>
<dbReference type="EMBL" id="SMDC01000007">
    <property type="protein sequence ID" value="TCW35209.1"/>
    <property type="molecule type" value="Genomic_DNA"/>
</dbReference>
<feature type="region of interest" description="Disordered" evidence="1">
    <location>
        <begin position="187"/>
        <end position="211"/>
    </location>
</feature>
<sequence>MKVDRQCADDARKVFERLIPDASARLQIAQVLATDVLVVAAHDAGNWNLNLDINGAFVRLNFGQEYAVEVDRHGCLLAGMKSGIPAQVDSVKFLGHQGRKSVTAVRAEGVPDLLIKVPGSVGCLINLDGAAPSLERLLPSHQAFCLRAIRHTRIKPRMCRAHSTGAIAYLAELLGLTIPDPSYISAPFEGQGDSRESSALSEAMSSSEVQAGHPARVSMLTTRYLRDPAVVRAARERANGVCEHCGKPAPFVSRETGQPFLEVHHLTPLAEKGEDVLDNVKALCPNCHRQLHHG</sequence>